<evidence type="ECO:0000313" key="1">
    <source>
        <dbReference type="EMBL" id="KDQ50385.1"/>
    </source>
</evidence>
<evidence type="ECO:0000313" key="2">
    <source>
        <dbReference type="Proteomes" id="UP000027265"/>
    </source>
</evidence>
<gene>
    <name evidence="1" type="ORF">JAAARDRAFT_587197</name>
</gene>
<accession>A0A067P989</accession>
<organism evidence="1 2">
    <name type="scientific">Jaapia argillacea MUCL 33604</name>
    <dbReference type="NCBI Taxonomy" id="933084"/>
    <lineage>
        <taxon>Eukaryota</taxon>
        <taxon>Fungi</taxon>
        <taxon>Dikarya</taxon>
        <taxon>Basidiomycota</taxon>
        <taxon>Agaricomycotina</taxon>
        <taxon>Agaricomycetes</taxon>
        <taxon>Agaricomycetidae</taxon>
        <taxon>Jaapiales</taxon>
        <taxon>Jaapiaceae</taxon>
        <taxon>Jaapia</taxon>
    </lineage>
</organism>
<proteinExistence type="predicted"/>
<dbReference type="AlphaFoldDB" id="A0A067P989"/>
<dbReference type="HOGENOM" id="CLU_2158801_0_0_1"/>
<dbReference type="Proteomes" id="UP000027265">
    <property type="component" value="Unassembled WGS sequence"/>
</dbReference>
<dbReference type="InParanoid" id="A0A067P989"/>
<reference evidence="2" key="1">
    <citation type="journal article" date="2014" name="Proc. Natl. Acad. Sci. U.S.A.">
        <title>Extensive sampling of basidiomycete genomes demonstrates inadequacy of the white-rot/brown-rot paradigm for wood decay fungi.</title>
        <authorList>
            <person name="Riley R."/>
            <person name="Salamov A.A."/>
            <person name="Brown D.W."/>
            <person name="Nagy L.G."/>
            <person name="Floudas D."/>
            <person name="Held B.W."/>
            <person name="Levasseur A."/>
            <person name="Lombard V."/>
            <person name="Morin E."/>
            <person name="Otillar R."/>
            <person name="Lindquist E.A."/>
            <person name="Sun H."/>
            <person name="LaButti K.M."/>
            <person name="Schmutz J."/>
            <person name="Jabbour D."/>
            <person name="Luo H."/>
            <person name="Baker S.E."/>
            <person name="Pisabarro A.G."/>
            <person name="Walton J.D."/>
            <person name="Blanchette R.A."/>
            <person name="Henrissat B."/>
            <person name="Martin F."/>
            <person name="Cullen D."/>
            <person name="Hibbett D.S."/>
            <person name="Grigoriev I.V."/>
        </authorList>
    </citation>
    <scope>NUCLEOTIDE SEQUENCE [LARGE SCALE GENOMIC DNA]</scope>
    <source>
        <strain evidence="2">MUCL 33604</strain>
    </source>
</reference>
<dbReference type="EMBL" id="KL197761">
    <property type="protein sequence ID" value="KDQ50385.1"/>
    <property type="molecule type" value="Genomic_DNA"/>
</dbReference>
<sequence>MIARCKSSLPSHPVMVGCAARRFRGAGRNFDAWLPSRRSLSMSIRSLHLSSPFPNVFTSRADAPPTFPLNQWWHNTISALFRWDAVLIQSQKKIQSAFTVKHRVDLSESPR</sequence>
<name>A0A067P989_9AGAM</name>
<protein>
    <submittedName>
        <fullName evidence="1">Uncharacterized protein</fullName>
    </submittedName>
</protein>
<keyword evidence="2" id="KW-1185">Reference proteome</keyword>
<dbReference type="PROSITE" id="PS51257">
    <property type="entry name" value="PROKAR_LIPOPROTEIN"/>
    <property type="match status" value="1"/>
</dbReference>